<dbReference type="PRINTS" id="PR00455">
    <property type="entry name" value="HTHTETR"/>
</dbReference>
<proteinExistence type="predicted"/>
<dbReference type="SUPFAM" id="SSF46689">
    <property type="entry name" value="Homeodomain-like"/>
    <property type="match status" value="1"/>
</dbReference>
<evidence type="ECO:0000256" key="3">
    <source>
        <dbReference type="ARBA" id="ARBA00023163"/>
    </source>
</evidence>
<name>A0ABW2SPJ2_9ACTO</name>
<keyword evidence="7" id="KW-1185">Reference proteome</keyword>
<keyword evidence="2 4" id="KW-0238">DNA-binding</keyword>
<reference evidence="7" key="1">
    <citation type="journal article" date="2019" name="Int. J. Syst. Evol. Microbiol.">
        <title>The Global Catalogue of Microorganisms (GCM) 10K type strain sequencing project: providing services to taxonomists for standard genome sequencing and annotation.</title>
        <authorList>
            <consortium name="The Broad Institute Genomics Platform"/>
            <consortium name="The Broad Institute Genome Sequencing Center for Infectious Disease"/>
            <person name="Wu L."/>
            <person name="Ma J."/>
        </authorList>
    </citation>
    <scope>NUCLEOTIDE SEQUENCE [LARGE SCALE GENOMIC DNA]</scope>
    <source>
        <strain evidence="7">CCUG 56698</strain>
    </source>
</reference>
<keyword evidence="1" id="KW-0805">Transcription regulation</keyword>
<evidence type="ECO:0000313" key="7">
    <source>
        <dbReference type="Proteomes" id="UP001596527"/>
    </source>
</evidence>
<dbReference type="InterPro" id="IPR050109">
    <property type="entry name" value="HTH-type_TetR-like_transc_reg"/>
</dbReference>
<evidence type="ECO:0000313" key="6">
    <source>
        <dbReference type="EMBL" id="MFC7582061.1"/>
    </source>
</evidence>
<evidence type="ECO:0000256" key="4">
    <source>
        <dbReference type="PROSITE-ProRule" id="PRU00335"/>
    </source>
</evidence>
<dbReference type="InterPro" id="IPR009057">
    <property type="entry name" value="Homeodomain-like_sf"/>
</dbReference>
<dbReference type="RefSeq" id="WP_380975880.1">
    <property type="nucleotide sequence ID" value="NZ_JBHTEF010000001.1"/>
</dbReference>
<dbReference type="Gene3D" id="1.10.357.10">
    <property type="entry name" value="Tetracycline Repressor, domain 2"/>
    <property type="match status" value="1"/>
</dbReference>
<comment type="caution">
    <text evidence="6">The sequence shown here is derived from an EMBL/GenBank/DDBJ whole genome shotgun (WGS) entry which is preliminary data.</text>
</comment>
<dbReference type="EMBL" id="JBHTEF010000001">
    <property type="protein sequence ID" value="MFC7582061.1"/>
    <property type="molecule type" value="Genomic_DNA"/>
</dbReference>
<dbReference type="PANTHER" id="PTHR30055:SF234">
    <property type="entry name" value="HTH-TYPE TRANSCRIPTIONAL REGULATOR BETI"/>
    <property type="match status" value="1"/>
</dbReference>
<dbReference type="Proteomes" id="UP001596527">
    <property type="component" value="Unassembled WGS sequence"/>
</dbReference>
<sequence length="208" mass="23131">MKAVDRRAAIIAAGRRLAHGQGISATTYGDVAAAVGVTRGLVYHYFPTRDSLIDAVLGEVVDDMVARFDQWDAHRSRGHVHHTAVEWVALLRELLFPDPPLIPDMDQPENARFHVRLTDRVVDQLADEFIRTTLASYMSAYGPPVAHLRDACLVLLHGVVDRMRLHPEIPDVVLAGIVYQSLHLKELTLDQLARTPQLPNGHGMRTDA</sequence>
<dbReference type="PROSITE" id="PS50977">
    <property type="entry name" value="HTH_TETR_2"/>
    <property type="match status" value="1"/>
</dbReference>
<accession>A0ABW2SPJ2</accession>
<dbReference type="InterPro" id="IPR001647">
    <property type="entry name" value="HTH_TetR"/>
</dbReference>
<organism evidence="6 7">
    <name type="scientific">Schaalia naturae</name>
    <dbReference type="NCBI Taxonomy" id="635203"/>
    <lineage>
        <taxon>Bacteria</taxon>
        <taxon>Bacillati</taxon>
        <taxon>Actinomycetota</taxon>
        <taxon>Actinomycetes</taxon>
        <taxon>Actinomycetales</taxon>
        <taxon>Actinomycetaceae</taxon>
        <taxon>Schaalia</taxon>
    </lineage>
</organism>
<dbReference type="Pfam" id="PF00440">
    <property type="entry name" value="TetR_N"/>
    <property type="match status" value="1"/>
</dbReference>
<dbReference type="PANTHER" id="PTHR30055">
    <property type="entry name" value="HTH-TYPE TRANSCRIPTIONAL REGULATOR RUTR"/>
    <property type="match status" value="1"/>
</dbReference>
<gene>
    <name evidence="6" type="ORF">ACFQWG_12735</name>
</gene>
<evidence type="ECO:0000259" key="5">
    <source>
        <dbReference type="PROSITE" id="PS50977"/>
    </source>
</evidence>
<evidence type="ECO:0000256" key="1">
    <source>
        <dbReference type="ARBA" id="ARBA00023015"/>
    </source>
</evidence>
<evidence type="ECO:0000256" key="2">
    <source>
        <dbReference type="ARBA" id="ARBA00023125"/>
    </source>
</evidence>
<feature type="DNA-binding region" description="H-T-H motif" evidence="4">
    <location>
        <begin position="27"/>
        <end position="46"/>
    </location>
</feature>
<feature type="domain" description="HTH tetR-type" evidence="5">
    <location>
        <begin position="4"/>
        <end position="64"/>
    </location>
</feature>
<protein>
    <submittedName>
        <fullName evidence="6">TetR/AcrR family transcriptional regulator</fullName>
    </submittedName>
</protein>
<keyword evidence="3" id="KW-0804">Transcription</keyword>